<name>A0A6J4REZ3_9ACTN</name>
<feature type="chain" id="PRO_5027099788" description="PepSY domain-containing protein" evidence="2">
    <location>
        <begin position="26"/>
        <end position="157"/>
    </location>
</feature>
<evidence type="ECO:0000259" key="3">
    <source>
        <dbReference type="Pfam" id="PF03413"/>
    </source>
</evidence>
<reference evidence="4" key="1">
    <citation type="submission" date="2020-02" db="EMBL/GenBank/DDBJ databases">
        <authorList>
            <person name="Meier V. D."/>
        </authorList>
    </citation>
    <scope>NUCLEOTIDE SEQUENCE</scope>
    <source>
        <strain evidence="4">AVDCRST_MAG58</strain>
    </source>
</reference>
<sequence length="157" mass="15938">MDMKKVLLAVAVAMVVLVGAGVAYAAGNSSSEMTIGNLDADESYKGSVSIAGKNESSVHKLANIDQAAAEQVALGAVPGTVHETELEASDNGYVVYDIEISGDDGKGHEVIVDAGNGEVLHQDLEEESDESDERGDTEDADGGANGKEGADLGGCVG</sequence>
<feature type="signal peptide" evidence="2">
    <location>
        <begin position="1"/>
        <end position="25"/>
    </location>
</feature>
<feature type="domain" description="PepSY" evidence="3">
    <location>
        <begin position="64"/>
        <end position="120"/>
    </location>
</feature>
<protein>
    <recommendedName>
        <fullName evidence="3">PepSY domain-containing protein</fullName>
    </recommendedName>
</protein>
<evidence type="ECO:0000256" key="1">
    <source>
        <dbReference type="SAM" id="MobiDB-lite"/>
    </source>
</evidence>
<dbReference type="InterPro" id="IPR025711">
    <property type="entry name" value="PepSY"/>
</dbReference>
<evidence type="ECO:0000313" key="4">
    <source>
        <dbReference type="EMBL" id="CAA9471947.1"/>
    </source>
</evidence>
<feature type="compositionally biased region" description="Gly residues" evidence="1">
    <location>
        <begin position="143"/>
        <end position="157"/>
    </location>
</feature>
<gene>
    <name evidence="4" type="ORF">AVDCRST_MAG58-3983</name>
</gene>
<feature type="region of interest" description="Disordered" evidence="1">
    <location>
        <begin position="118"/>
        <end position="157"/>
    </location>
</feature>
<dbReference type="EMBL" id="CADCVF010000082">
    <property type="protein sequence ID" value="CAA9471947.1"/>
    <property type="molecule type" value="Genomic_DNA"/>
</dbReference>
<keyword evidence="2" id="KW-0732">Signal</keyword>
<feature type="compositionally biased region" description="Acidic residues" evidence="1">
    <location>
        <begin position="124"/>
        <end position="141"/>
    </location>
</feature>
<evidence type="ECO:0000256" key="2">
    <source>
        <dbReference type="SAM" id="SignalP"/>
    </source>
</evidence>
<dbReference type="AlphaFoldDB" id="A0A6J4REZ3"/>
<accession>A0A6J4REZ3</accession>
<organism evidence="4">
    <name type="scientific">uncultured Rubrobacteraceae bacterium</name>
    <dbReference type="NCBI Taxonomy" id="349277"/>
    <lineage>
        <taxon>Bacteria</taxon>
        <taxon>Bacillati</taxon>
        <taxon>Actinomycetota</taxon>
        <taxon>Rubrobacteria</taxon>
        <taxon>Rubrobacterales</taxon>
        <taxon>Rubrobacteraceae</taxon>
        <taxon>environmental samples</taxon>
    </lineage>
</organism>
<proteinExistence type="predicted"/>
<dbReference type="Pfam" id="PF03413">
    <property type="entry name" value="PepSY"/>
    <property type="match status" value="1"/>
</dbReference>
<dbReference type="Gene3D" id="3.10.450.40">
    <property type="match status" value="1"/>
</dbReference>